<name>A0A398D1Q8_9BACT</name>
<organism evidence="1 2">
    <name type="scientific">Candidatus Cryosericum odellii</name>
    <dbReference type="NCBI Taxonomy" id="2290917"/>
    <lineage>
        <taxon>Bacteria</taxon>
        <taxon>Pseudomonadati</taxon>
        <taxon>Caldisericota/Cryosericota group</taxon>
        <taxon>Candidatus Cryosericota</taxon>
        <taxon>Candidatus Cryosericia</taxon>
        <taxon>Candidatus Cryosericales</taxon>
        <taxon>Candidatus Cryosericaceae</taxon>
        <taxon>Candidatus Cryosericum</taxon>
    </lineage>
</organism>
<dbReference type="EMBL" id="QXIU01000242">
    <property type="protein sequence ID" value="RIE07349.1"/>
    <property type="molecule type" value="Genomic_DNA"/>
</dbReference>
<proteinExistence type="predicted"/>
<protein>
    <submittedName>
        <fullName evidence="1">Uncharacterized protein</fullName>
    </submittedName>
</protein>
<evidence type="ECO:0000313" key="1">
    <source>
        <dbReference type="EMBL" id="RIE07349.1"/>
    </source>
</evidence>
<dbReference type="OrthoDB" id="8448107at2"/>
<evidence type="ECO:0000313" key="2">
    <source>
        <dbReference type="Proteomes" id="UP000266489"/>
    </source>
</evidence>
<comment type="caution">
    <text evidence="1">The sequence shown here is derived from an EMBL/GenBank/DDBJ whole genome shotgun (WGS) entry which is preliminary data.</text>
</comment>
<dbReference type="RefSeq" id="WP_119088125.1">
    <property type="nucleotide sequence ID" value="NZ_QXIU01000242.1"/>
</dbReference>
<gene>
    <name evidence="1" type="ORF">SMC5_09860</name>
</gene>
<dbReference type="AlphaFoldDB" id="A0A398D1Q8"/>
<accession>A0A398D1Q8</accession>
<reference evidence="1 2" key="1">
    <citation type="submission" date="2018-09" db="EMBL/GenBank/DDBJ databases">
        <title>Discovery and Ecogenomic Context for Candidatus Cryosericales, a Global Caldiserica Order Active in Thawing Permafrost.</title>
        <authorList>
            <person name="Martinez M.A."/>
            <person name="Woodcroft B.J."/>
            <person name="Ignacio Espinoza J.C."/>
            <person name="Zayed A."/>
            <person name="Singleton C.M."/>
            <person name="Boyd J."/>
            <person name="Li Y.-F."/>
            <person name="Purvine S."/>
            <person name="Maughan H."/>
            <person name="Hodgkins S.B."/>
            <person name="Anderson D."/>
            <person name="Sederholm M."/>
            <person name="Temperton B."/>
            <person name="Saleska S.R."/>
            <person name="Tyson G.W."/>
            <person name="Rich V.I."/>
        </authorList>
    </citation>
    <scope>NUCLEOTIDE SEQUENCE [LARGE SCALE GENOMIC DNA]</scope>
    <source>
        <strain evidence="1 2">SMC5</strain>
    </source>
</reference>
<sequence>METSQHKCALGMFTLTNYFYWAVLEQDNASPTLTDRRREDVPKIMTTAQLMKWYAGRVSSLLESYEPTIVAARLPIAGRGFGLKIEFVERAVFPNAIVHFLCQQIDPPIPVLDCVKQSFSPKRFGLTKQAGKKDAELLSEECDSTFAHDGHYWDENQKQAVLAAWLALRS</sequence>
<dbReference type="Proteomes" id="UP000266489">
    <property type="component" value="Unassembled WGS sequence"/>
</dbReference>